<reference evidence="2 3" key="1">
    <citation type="journal article" date="2015" name="Proc. Natl. Acad. Sci. U.S.A.">
        <title>Cultivation of a human-associated TM7 phylotype reveals a reduced genome and epibiotic parasitic lifestyle.</title>
        <authorList>
            <person name="He X."/>
            <person name="McLean J.S."/>
            <person name="Edlund A."/>
            <person name="Yooseph S."/>
            <person name="Hall A.P."/>
            <person name="Liu S.Y."/>
            <person name="Dorrestein P.C."/>
            <person name="Esquenazi E."/>
            <person name="Hunter R.C."/>
            <person name="Cheng G."/>
            <person name="Nelson K.E."/>
            <person name="Lux R."/>
            <person name="Shi W."/>
        </authorList>
    </citation>
    <scope>NUCLEOTIDE SEQUENCE [LARGE SCALE GENOMIC DNA]</scope>
    <source>
        <strain evidence="2 3">TM7x</strain>
    </source>
</reference>
<dbReference type="CDD" id="cd00761">
    <property type="entry name" value="Glyco_tranf_GTA_type"/>
    <property type="match status" value="1"/>
</dbReference>
<dbReference type="PANTHER" id="PTHR22916:SF69">
    <property type="entry name" value="BIFUNCTIONAL GLYCOSYLTRANSFERASE PGTA"/>
    <property type="match status" value="1"/>
</dbReference>
<name>A0A6S4GRN5_9BACT</name>
<dbReference type="Gene3D" id="3.90.550.10">
    <property type="entry name" value="Spore Coat Polysaccharide Biosynthesis Protein SpsA, Chain A"/>
    <property type="match status" value="1"/>
</dbReference>
<organism evidence="2 3">
    <name type="scientific">Candidatus Nanosynbacter lyticus</name>
    <dbReference type="NCBI Taxonomy" id="2093824"/>
    <lineage>
        <taxon>Bacteria</taxon>
        <taxon>Candidatus Saccharimonadota</taxon>
        <taxon>Candidatus Saccharimonadia</taxon>
        <taxon>Candidatus Nanosynbacterales</taxon>
        <taxon>Candidatus Nanosynbacteraceae</taxon>
        <taxon>Candidatus Nanosynbacter</taxon>
    </lineage>
</organism>
<dbReference type="GO" id="GO:0008417">
    <property type="term" value="F:fucosyltransferase activity"/>
    <property type="evidence" value="ECO:0007669"/>
    <property type="project" value="TreeGrafter"/>
</dbReference>
<sequence>MKNSIDIIVPYWGEFSLLKQTVDSVLAQTSKAWHLTILDDHYPDKTAYDYYKKLNDKRITYIRHSKNIGITANFNYAIQHASAPYCMIVGCDDKLLPNYVATMLKNIGEADFYQPRVQIIDDKSNVYLPLVDKVKRILQPKKSSILSGEKLAASLCHGNWLYFPSITWKTDTLKRYSFDTKYKILEDVIVELTMIIDGASLCFDTTETFQYRRFAESLSSKEKGKNGVRFKEENEVYDNFSDRFNEIGWKKAARAAKLRVTSRIHSFLSRF</sequence>
<evidence type="ECO:0000313" key="2">
    <source>
        <dbReference type="EMBL" id="AJA06660.1"/>
    </source>
</evidence>
<evidence type="ECO:0000313" key="3">
    <source>
        <dbReference type="Proteomes" id="UP000030902"/>
    </source>
</evidence>
<dbReference type="SUPFAM" id="SSF53448">
    <property type="entry name" value="Nucleotide-diphospho-sugar transferases"/>
    <property type="match status" value="1"/>
</dbReference>
<dbReference type="KEGG" id="sox:TM7x_03685"/>
<dbReference type="InterPro" id="IPR029044">
    <property type="entry name" value="Nucleotide-diphossugar_trans"/>
</dbReference>
<dbReference type="Proteomes" id="UP000030902">
    <property type="component" value="Chromosome"/>
</dbReference>
<proteinExistence type="predicted"/>
<feature type="domain" description="Glycosyltransferase 2-like" evidence="1">
    <location>
        <begin position="7"/>
        <end position="167"/>
    </location>
</feature>
<dbReference type="Pfam" id="PF00535">
    <property type="entry name" value="Glycos_transf_2"/>
    <property type="match status" value="1"/>
</dbReference>
<dbReference type="AlphaFoldDB" id="A0A6S4GRN5"/>
<evidence type="ECO:0000259" key="1">
    <source>
        <dbReference type="Pfam" id="PF00535"/>
    </source>
</evidence>
<dbReference type="EMBL" id="CP007496">
    <property type="protein sequence ID" value="AJA06660.1"/>
    <property type="molecule type" value="Genomic_DNA"/>
</dbReference>
<keyword evidence="2" id="KW-0808">Transferase</keyword>
<gene>
    <name evidence="2" type="ORF">TM7x_03685</name>
</gene>
<dbReference type="PANTHER" id="PTHR22916">
    <property type="entry name" value="GLYCOSYLTRANSFERASE"/>
    <property type="match status" value="1"/>
</dbReference>
<accession>A0A6S4GRN5</accession>
<dbReference type="InterPro" id="IPR001173">
    <property type="entry name" value="Glyco_trans_2-like"/>
</dbReference>
<keyword evidence="3" id="KW-1185">Reference proteome</keyword>
<protein>
    <submittedName>
        <fullName evidence="2">Glycosyl transferase</fullName>
    </submittedName>
</protein>
<dbReference type="RefSeq" id="WP_052198882.1">
    <property type="nucleotide sequence ID" value="NZ_CP007496.1"/>
</dbReference>